<feature type="coiled-coil region" evidence="1">
    <location>
        <begin position="157"/>
        <end position="205"/>
    </location>
</feature>
<proteinExistence type="predicted"/>
<evidence type="ECO:0000256" key="1">
    <source>
        <dbReference type="SAM" id="Coils"/>
    </source>
</evidence>
<keyword evidence="1" id="KW-0175">Coiled coil</keyword>
<protein>
    <submittedName>
        <fullName evidence="3">Uncharacterized protein</fullName>
    </submittedName>
</protein>
<organism evidence="3">
    <name type="scientific">Tanacetum cinerariifolium</name>
    <name type="common">Dalmatian daisy</name>
    <name type="synonym">Chrysanthemum cinerariifolium</name>
    <dbReference type="NCBI Taxonomy" id="118510"/>
    <lineage>
        <taxon>Eukaryota</taxon>
        <taxon>Viridiplantae</taxon>
        <taxon>Streptophyta</taxon>
        <taxon>Embryophyta</taxon>
        <taxon>Tracheophyta</taxon>
        <taxon>Spermatophyta</taxon>
        <taxon>Magnoliopsida</taxon>
        <taxon>eudicotyledons</taxon>
        <taxon>Gunneridae</taxon>
        <taxon>Pentapetalae</taxon>
        <taxon>asterids</taxon>
        <taxon>campanulids</taxon>
        <taxon>Asterales</taxon>
        <taxon>Asteraceae</taxon>
        <taxon>Asteroideae</taxon>
        <taxon>Anthemideae</taxon>
        <taxon>Anthemidinae</taxon>
        <taxon>Tanacetum</taxon>
    </lineage>
</organism>
<comment type="caution">
    <text evidence="3">The sequence shown here is derived from an EMBL/GenBank/DDBJ whole genome shotgun (WGS) entry which is preliminary data.</text>
</comment>
<reference evidence="3" key="1">
    <citation type="journal article" date="2019" name="Sci. Rep.">
        <title>Draft genome of Tanacetum cinerariifolium, the natural source of mosquito coil.</title>
        <authorList>
            <person name="Yamashiro T."/>
            <person name="Shiraishi A."/>
            <person name="Satake H."/>
            <person name="Nakayama K."/>
        </authorList>
    </citation>
    <scope>NUCLEOTIDE SEQUENCE</scope>
</reference>
<dbReference type="AlphaFoldDB" id="A0A6L2M5Y6"/>
<gene>
    <name evidence="3" type="ORF">Tci_041299</name>
</gene>
<evidence type="ECO:0000313" key="3">
    <source>
        <dbReference type="EMBL" id="GEU69321.1"/>
    </source>
</evidence>
<sequence length="318" mass="36234">MSSTRLSLLGDRGGEFTLSSLDVLQRFSFFLQMGFTLILATLDGLDVGLLGDVIKETVLKNSLSTTRRTLMDFSDSRIESKNSSENIPNELKESTKVKESSDVLLVKKLVSDDKLEKKTVVPTDAKIQFVKAKQQEKLVRKPVKYAEMYSGEDRLKIKELMELCTKLSNRVLDLEKTKTAQENEIADLKKRVKKLERKRRFKKLKVNTSNEHLVLLIEINAARNIRKLNAVKDLVYLVFRGQGGLVEHLVNYHLKELRCSAQCHTKKWIWINSRGDVRRILLVSVQAVAAADNSPAVPEHTTVERPMNMSPENKAHFE</sequence>
<evidence type="ECO:0000256" key="2">
    <source>
        <dbReference type="SAM" id="MobiDB-lite"/>
    </source>
</evidence>
<dbReference type="EMBL" id="BKCJ010005914">
    <property type="protein sequence ID" value="GEU69321.1"/>
    <property type="molecule type" value="Genomic_DNA"/>
</dbReference>
<feature type="region of interest" description="Disordered" evidence="2">
    <location>
        <begin position="296"/>
        <end position="318"/>
    </location>
</feature>
<name>A0A6L2M5Y6_TANCI</name>
<accession>A0A6L2M5Y6</accession>